<proteinExistence type="predicted"/>
<name>A0A6G0XNZ5_9STRA</name>
<dbReference type="EMBL" id="VJMJ01000030">
    <property type="protein sequence ID" value="KAF0742189.1"/>
    <property type="molecule type" value="Genomic_DNA"/>
</dbReference>
<evidence type="ECO:0000313" key="2">
    <source>
        <dbReference type="Proteomes" id="UP000481153"/>
    </source>
</evidence>
<dbReference type="VEuPathDB" id="FungiDB:AeMF1_000768"/>
<organism evidence="1 2">
    <name type="scientific">Aphanomyces euteiches</name>
    <dbReference type="NCBI Taxonomy" id="100861"/>
    <lineage>
        <taxon>Eukaryota</taxon>
        <taxon>Sar</taxon>
        <taxon>Stramenopiles</taxon>
        <taxon>Oomycota</taxon>
        <taxon>Saprolegniomycetes</taxon>
        <taxon>Saprolegniales</taxon>
        <taxon>Verrucalvaceae</taxon>
        <taxon>Aphanomyces</taxon>
    </lineage>
</organism>
<evidence type="ECO:0000313" key="1">
    <source>
        <dbReference type="EMBL" id="KAF0742189.1"/>
    </source>
</evidence>
<reference evidence="1 2" key="1">
    <citation type="submission" date="2019-07" db="EMBL/GenBank/DDBJ databases">
        <title>Genomics analysis of Aphanomyces spp. identifies a new class of oomycete effector associated with host adaptation.</title>
        <authorList>
            <person name="Gaulin E."/>
        </authorList>
    </citation>
    <scope>NUCLEOTIDE SEQUENCE [LARGE SCALE GENOMIC DNA]</scope>
    <source>
        <strain evidence="1 2">ATCC 201684</strain>
    </source>
</reference>
<sequence length="257" mass="29627">MIADTQTILAYSIQALKSVLPNDSNLLELERLISDVKAQQQPKESILFSGTRLRCEELEAKLDLLMAKLMEKEYPFRDDVYDAMSLVCQHEQLLCDLEEYLEADLPAKEHFLVHNCALMRTRIRVMSNFLKARLESAFDETAQTDHVMGPYRRNLAHAKKSLRFLHQLMFSLTPNQLENKMEALDEMIAHAEEHDFNFDPTAFNFGRDALDREKTRLVDEWKLLMRDLRSIKRALKGLSPVPTSLLVSPPSPSPLLL</sequence>
<dbReference type="Proteomes" id="UP000481153">
    <property type="component" value="Unassembled WGS sequence"/>
</dbReference>
<gene>
    <name evidence="1" type="ORF">Ae201684_002856</name>
</gene>
<dbReference type="AlphaFoldDB" id="A0A6G0XNZ5"/>
<keyword evidence="2" id="KW-1185">Reference proteome</keyword>
<comment type="caution">
    <text evidence="1">The sequence shown here is derived from an EMBL/GenBank/DDBJ whole genome shotgun (WGS) entry which is preliminary data.</text>
</comment>
<accession>A0A6G0XNZ5</accession>
<protein>
    <submittedName>
        <fullName evidence="1">Uncharacterized protein</fullName>
    </submittedName>
</protein>